<reference evidence="9" key="1">
    <citation type="journal article" date="2019" name="Int. J. Syst. Evol. Microbiol.">
        <title>The Global Catalogue of Microorganisms (GCM) 10K type strain sequencing project: providing services to taxonomists for standard genome sequencing and annotation.</title>
        <authorList>
            <consortium name="The Broad Institute Genomics Platform"/>
            <consortium name="The Broad Institute Genome Sequencing Center for Infectious Disease"/>
            <person name="Wu L."/>
            <person name="Ma J."/>
        </authorList>
    </citation>
    <scope>NUCLEOTIDE SEQUENCE [LARGE SCALE GENOMIC DNA]</scope>
    <source>
        <strain evidence="9">CGMCC 1.13574</strain>
    </source>
</reference>
<keyword evidence="3 4" id="KW-0175">Coiled coil</keyword>
<dbReference type="RefSeq" id="WP_386049281.1">
    <property type="nucleotide sequence ID" value="NZ_JBHUIO010000011.1"/>
</dbReference>
<evidence type="ECO:0000256" key="4">
    <source>
        <dbReference type="SAM" id="Coils"/>
    </source>
</evidence>
<dbReference type="PANTHER" id="PTHR32347">
    <property type="entry name" value="EFFLUX SYSTEM COMPONENT YKNX-RELATED"/>
    <property type="match status" value="1"/>
</dbReference>
<dbReference type="InterPro" id="IPR058637">
    <property type="entry name" value="YknX-like_C"/>
</dbReference>
<dbReference type="InterPro" id="IPR058647">
    <property type="entry name" value="BSH_CzcB-like"/>
</dbReference>
<keyword evidence="9" id="KW-1185">Reference proteome</keyword>
<dbReference type="InterPro" id="IPR006143">
    <property type="entry name" value="RND_pump_MFP"/>
</dbReference>
<dbReference type="PANTHER" id="PTHR32347:SF14">
    <property type="entry name" value="EFFLUX SYSTEM COMPONENT YKNX-RELATED"/>
    <property type="match status" value="1"/>
</dbReference>
<evidence type="ECO:0000256" key="3">
    <source>
        <dbReference type="ARBA" id="ARBA00023054"/>
    </source>
</evidence>
<feature type="domain" description="CzcB-like barrel-sandwich hybrid" evidence="5">
    <location>
        <begin position="66"/>
        <end position="178"/>
    </location>
</feature>
<dbReference type="SUPFAM" id="SSF111369">
    <property type="entry name" value="HlyD-like secretion proteins"/>
    <property type="match status" value="1"/>
</dbReference>
<dbReference type="InterPro" id="IPR050465">
    <property type="entry name" value="UPF0194_transport"/>
</dbReference>
<evidence type="ECO:0000313" key="9">
    <source>
        <dbReference type="Proteomes" id="UP001597343"/>
    </source>
</evidence>
<evidence type="ECO:0000313" key="8">
    <source>
        <dbReference type="EMBL" id="MFD2171999.1"/>
    </source>
</evidence>
<comment type="similarity">
    <text evidence="2">Belongs to the membrane fusion protein (MFP) (TC 8.A.1) family.</text>
</comment>
<evidence type="ECO:0000256" key="1">
    <source>
        <dbReference type="ARBA" id="ARBA00004196"/>
    </source>
</evidence>
<proteinExistence type="inferred from homology"/>
<feature type="domain" description="YknX-like C-terminal permuted SH3-like" evidence="6">
    <location>
        <begin position="271"/>
        <end position="335"/>
    </location>
</feature>
<dbReference type="Pfam" id="PF25989">
    <property type="entry name" value="YknX_C"/>
    <property type="match status" value="1"/>
</dbReference>
<dbReference type="Pfam" id="PF25973">
    <property type="entry name" value="BSH_CzcB"/>
    <property type="match status" value="1"/>
</dbReference>
<comment type="subcellular location">
    <subcellularLocation>
        <location evidence="1">Cell envelope</location>
    </subcellularLocation>
</comment>
<gene>
    <name evidence="8" type="ORF">ACFSOY_18705</name>
</gene>
<protein>
    <submittedName>
        <fullName evidence="8">Efflux RND transporter periplasmic adaptor subunit</fullName>
    </submittedName>
</protein>
<evidence type="ECO:0000259" key="7">
    <source>
        <dbReference type="Pfam" id="PF25990"/>
    </source>
</evidence>
<evidence type="ECO:0000256" key="2">
    <source>
        <dbReference type="ARBA" id="ARBA00009477"/>
    </source>
</evidence>
<accession>A0ABW5A2L2</accession>
<dbReference type="Gene3D" id="2.40.50.100">
    <property type="match status" value="1"/>
</dbReference>
<dbReference type="NCBIfam" id="TIGR01730">
    <property type="entry name" value="RND_mfp"/>
    <property type="match status" value="1"/>
</dbReference>
<dbReference type="EMBL" id="JBHUIO010000011">
    <property type="protein sequence ID" value="MFD2171999.1"/>
    <property type="molecule type" value="Genomic_DNA"/>
</dbReference>
<evidence type="ECO:0000259" key="6">
    <source>
        <dbReference type="Pfam" id="PF25989"/>
    </source>
</evidence>
<dbReference type="InterPro" id="IPR058636">
    <property type="entry name" value="Beta-barrel_YknX"/>
</dbReference>
<organism evidence="8 9">
    <name type="scientific">Tumebacillus lipolyticus</name>
    <dbReference type="NCBI Taxonomy" id="1280370"/>
    <lineage>
        <taxon>Bacteria</taxon>
        <taxon>Bacillati</taxon>
        <taxon>Bacillota</taxon>
        <taxon>Bacilli</taxon>
        <taxon>Bacillales</taxon>
        <taxon>Alicyclobacillaceae</taxon>
        <taxon>Tumebacillus</taxon>
    </lineage>
</organism>
<feature type="coiled-coil region" evidence="4">
    <location>
        <begin position="84"/>
        <end position="149"/>
    </location>
</feature>
<comment type="caution">
    <text evidence="8">The sequence shown here is derived from an EMBL/GenBank/DDBJ whole genome shotgun (WGS) entry which is preliminary data.</text>
</comment>
<evidence type="ECO:0000259" key="5">
    <source>
        <dbReference type="Pfam" id="PF25973"/>
    </source>
</evidence>
<name>A0ABW5A2L2_9BACL</name>
<dbReference type="Pfam" id="PF25990">
    <property type="entry name" value="Beta-barrel_YknX"/>
    <property type="match status" value="1"/>
</dbReference>
<sequence length="336" mass="35875">MKKKKIIWGTVIALSVVALAGANIYRLNKSVDVTLAKAAQGAITETVFASGQLEPSAVQSYFAPGSGIVAKLEVKLGDKVKKGQALYSLRVEELEQQLRMERNNLKIAQSERDAASKQGIDLTLADLKLENAKLTVEALEKKIAAASVTAQQDGVVTKLEIEQGQMLMEGAPSLVIADLAKLQVRANLGELDANKVKQDLAVNITGDAFDKAYRGKVIALAPTAGLPNPTAKDPVVEMIVALDESAADLRPGYNATVEIELTEAETHPLAPLSAVKREGEKSYLFRVEKGKAVEVEVKTGKEDEEHVEILEGIGAGDEIIASVSKDLKAGKKVSVQ</sequence>
<dbReference type="Proteomes" id="UP001597343">
    <property type="component" value="Unassembled WGS sequence"/>
</dbReference>
<dbReference type="Gene3D" id="2.40.420.20">
    <property type="match status" value="1"/>
</dbReference>
<dbReference type="Gene3D" id="2.40.30.170">
    <property type="match status" value="1"/>
</dbReference>
<feature type="domain" description="YknX-like beta-barrel" evidence="7">
    <location>
        <begin position="182"/>
        <end position="259"/>
    </location>
</feature>